<dbReference type="Gene3D" id="3.40.50.1820">
    <property type="entry name" value="alpha/beta hydrolase"/>
    <property type="match status" value="1"/>
</dbReference>
<organism evidence="2 3">
    <name type="scientific">Thalassospira xiamenensis M-5 = DSM 17429</name>
    <dbReference type="NCBI Taxonomy" id="1123366"/>
    <lineage>
        <taxon>Bacteria</taxon>
        <taxon>Pseudomonadati</taxon>
        <taxon>Pseudomonadota</taxon>
        <taxon>Alphaproteobacteria</taxon>
        <taxon>Rhodospirillales</taxon>
        <taxon>Thalassospiraceae</taxon>
        <taxon>Thalassospira</taxon>
    </lineage>
</organism>
<dbReference type="Proteomes" id="UP000007127">
    <property type="component" value="Chromosome"/>
</dbReference>
<evidence type="ECO:0000313" key="3">
    <source>
        <dbReference type="Proteomes" id="UP000007127"/>
    </source>
</evidence>
<dbReference type="InterPro" id="IPR022742">
    <property type="entry name" value="Hydrolase_4"/>
</dbReference>
<reference evidence="2 3" key="1">
    <citation type="journal article" date="2012" name="J. Bacteriol.">
        <title>Genome sequence of Thalassospira xiamenensis type strain M-5.</title>
        <authorList>
            <person name="Lai Q."/>
            <person name="Shao Z."/>
        </authorList>
    </citation>
    <scope>NUCLEOTIDE SEQUENCE [LARGE SCALE GENOMIC DNA]</scope>
    <source>
        <strain evidence="2 3">M-5</strain>
    </source>
</reference>
<gene>
    <name evidence="2" type="ORF">TH3_11665</name>
</gene>
<name>A0AB72UDY7_9PROT</name>
<dbReference type="InterPro" id="IPR029058">
    <property type="entry name" value="AB_hydrolase_fold"/>
</dbReference>
<dbReference type="PANTHER" id="PTHR11614">
    <property type="entry name" value="PHOSPHOLIPASE-RELATED"/>
    <property type="match status" value="1"/>
</dbReference>
<evidence type="ECO:0000259" key="1">
    <source>
        <dbReference type="Pfam" id="PF12146"/>
    </source>
</evidence>
<dbReference type="SUPFAM" id="SSF53474">
    <property type="entry name" value="alpha/beta-Hydrolases"/>
    <property type="match status" value="1"/>
</dbReference>
<dbReference type="RefSeq" id="WP_007091894.1">
    <property type="nucleotide sequence ID" value="NZ_CP004388.1"/>
</dbReference>
<dbReference type="InterPro" id="IPR051044">
    <property type="entry name" value="MAG_DAG_Lipase"/>
</dbReference>
<feature type="domain" description="Serine aminopeptidase S33" evidence="1">
    <location>
        <begin position="26"/>
        <end position="287"/>
    </location>
</feature>
<proteinExistence type="predicted"/>
<dbReference type="GeneID" id="31928009"/>
<dbReference type="EMBL" id="CP004388">
    <property type="protein sequence ID" value="AJD52449.1"/>
    <property type="molecule type" value="Genomic_DNA"/>
</dbReference>
<accession>A0AB72UDY7</accession>
<evidence type="ECO:0000313" key="2">
    <source>
        <dbReference type="EMBL" id="AJD52449.1"/>
    </source>
</evidence>
<dbReference type="KEGG" id="txi:TH3_11665"/>
<sequence>MTFAIDRFNGRSGLTFRYALHSPENAVGHVLILQGRGEFIERYGETAHELAERGLGCVTFDFRGQGGSTREVTESHMGYVRDIAHYIEDTHDVLSHLADHYNIHCDLLLTHSTGGLVGMHMLLEKPSLFESSVMIAPFFGLGGPDWIALAAQFLSAGLCRYGFDKQFLPGQKLLSPLQPFGDDNLLTSDRARYERNVTCLQDNPDLVVGGVSAGWLDACFRAQAELSQRIVPDNNFVTSPLPPITMILSGNDQVVSNRATQELFGDHPSVAMVEIPEARHEILQERDVFRNLFWQAFDQHLATNHTDWPLPRF</sequence>
<dbReference type="AlphaFoldDB" id="A0AB72UDY7"/>
<dbReference type="Pfam" id="PF12146">
    <property type="entry name" value="Hydrolase_4"/>
    <property type="match status" value="1"/>
</dbReference>
<protein>
    <submittedName>
        <fullName evidence="2">Lysophospholipase L2</fullName>
    </submittedName>
</protein>